<sequence>MTPTATELEPRWAEHGAAWRDPAEVVSGWEGIGSVDPDLLKSRADRAFWELLDRLELTLIVTREYEHLVVALSVEEGKPVQSHLRLPHPSGLAVDHERGIVHVAATRNPNQIFDLEPVCGALPRADMPYPGELTGRPLLPARSRFLPGALYIHDLALVGGKLHANSVGQNAVVELLEHGGHRLAWWPGSVEREGKPDIGRNYLQLNSIAAGPDLEGSFFSASQAAPSQRRPGHKNWPVDGRGVIFSGATREPVASGLTRPHSARLHEGAVWVDNSGYGELCRLEGEQFTTVAQLPGWTRGLAFAEGIAFVASSRVIPRFRQYAPGLDVDRSVCGLHAVDLASGQIVGSVRWPYGNQIFAVEALPRDFTLGFPFRSARPAPDRTRRLFYAFDFQGEQR</sequence>
<dbReference type="Proteomes" id="UP001147700">
    <property type="component" value="Unassembled WGS sequence"/>
</dbReference>
<keyword evidence="3" id="KW-1185">Reference proteome</keyword>
<name>A0ABT4RN64_9ACTN</name>
<evidence type="ECO:0000313" key="3">
    <source>
        <dbReference type="Proteomes" id="UP001147700"/>
    </source>
</evidence>
<dbReference type="Pfam" id="PF16261">
    <property type="entry name" value="DUF4915"/>
    <property type="match status" value="1"/>
</dbReference>
<proteinExistence type="predicted"/>
<organism evidence="2 3">
    <name type="scientific">Solirubrobacter deserti</name>
    <dbReference type="NCBI Taxonomy" id="2282478"/>
    <lineage>
        <taxon>Bacteria</taxon>
        <taxon>Bacillati</taxon>
        <taxon>Actinomycetota</taxon>
        <taxon>Thermoleophilia</taxon>
        <taxon>Solirubrobacterales</taxon>
        <taxon>Solirubrobacteraceae</taxon>
        <taxon>Solirubrobacter</taxon>
    </lineage>
</organism>
<dbReference type="SUPFAM" id="SSF63829">
    <property type="entry name" value="Calcium-dependent phosphotriesterase"/>
    <property type="match status" value="1"/>
</dbReference>
<comment type="caution">
    <text evidence="2">The sequence shown here is derived from an EMBL/GenBank/DDBJ whole genome shotgun (WGS) entry which is preliminary data.</text>
</comment>
<evidence type="ECO:0000259" key="1">
    <source>
        <dbReference type="Pfam" id="PF16261"/>
    </source>
</evidence>
<feature type="domain" description="Conserved hypothetical protein CHP03032" evidence="1">
    <location>
        <begin position="47"/>
        <end position="364"/>
    </location>
</feature>
<protein>
    <submittedName>
        <fullName evidence="2">TIGR03032 family protein</fullName>
    </submittedName>
</protein>
<dbReference type="InterPro" id="IPR017481">
    <property type="entry name" value="CHP03032"/>
</dbReference>
<gene>
    <name evidence="2" type="ORF">OJ962_21075</name>
</gene>
<dbReference type="RefSeq" id="WP_202955016.1">
    <property type="nucleotide sequence ID" value="NZ_JAPCID010000032.1"/>
</dbReference>
<reference evidence="2" key="1">
    <citation type="submission" date="2022-10" db="EMBL/GenBank/DDBJ databases">
        <title>The WGS of Solirubrobacter sp. CPCC 204708.</title>
        <authorList>
            <person name="Jiang Z."/>
        </authorList>
    </citation>
    <scope>NUCLEOTIDE SEQUENCE</scope>
    <source>
        <strain evidence="2">CPCC 204708</strain>
    </source>
</reference>
<dbReference type="EMBL" id="JAPCID010000032">
    <property type="protein sequence ID" value="MDA0140010.1"/>
    <property type="molecule type" value="Genomic_DNA"/>
</dbReference>
<evidence type="ECO:0000313" key="2">
    <source>
        <dbReference type="EMBL" id="MDA0140010.1"/>
    </source>
</evidence>
<accession>A0ABT4RN64</accession>